<keyword evidence="3" id="KW-1185">Reference proteome</keyword>
<sequence>MIVSRLYVVAATGSPVIMGLSAPGTCDRPRRNQNRTRPVSSPTSPARVVFARSRLLLRLLLSGPPRILFVCRDVFAPWSSFFRLAPSAVPPP</sequence>
<name>A0AAV0X2B3_9HEMI</name>
<evidence type="ECO:0000313" key="3">
    <source>
        <dbReference type="Proteomes" id="UP001160148"/>
    </source>
</evidence>
<feature type="compositionally biased region" description="Polar residues" evidence="1">
    <location>
        <begin position="35"/>
        <end position="44"/>
    </location>
</feature>
<evidence type="ECO:0000313" key="2">
    <source>
        <dbReference type="EMBL" id="CAI6362335.1"/>
    </source>
</evidence>
<accession>A0AAV0X2B3</accession>
<gene>
    <name evidence="2" type="ORF">MEUPH1_LOCUS17414</name>
</gene>
<proteinExistence type="predicted"/>
<protein>
    <recommendedName>
        <fullName evidence="4">Secreted protein</fullName>
    </recommendedName>
</protein>
<dbReference type="Proteomes" id="UP001160148">
    <property type="component" value="Unassembled WGS sequence"/>
</dbReference>
<dbReference type="AlphaFoldDB" id="A0AAV0X2B3"/>
<comment type="caution">
    <text evidence="2">The sequence shown here is derived from an EMBL/GenBank/DDBJ whole genome shotgun (WGS) entry which is preliminary data.</text>
</comment>
<evidence type="ECO:0000256" key="1">
    <source>
        <dbReference type="SAM" id="MobiDB-lite"/>
    </source>
</evidence>
<reference evidence="2 3" key="1">
    <citation type="submission" date="2023-01" db="EMBL/GenBank/DDBJ databases">
        <authorList>
            <person name="Whitehead M."/>
        </authorList>
    </citation>
    <scope>NUCLEOTIDE SEQUENCE [LARGE SCALE GENOMIC DNA]</scope>
</reference>
<feature type="region of interest" description="Disordered" evidence="1">
    <location>
        <begin position="21"/>
        <end position="44"/>
    </location>
</feature>
<organism evidence="2 3">
    <name type="scientific">Macrosiphum euphorbiae</name>
    <name type="common">potato aphid</name>
    <dbReference type="NCBI Taxonomy" id="13131"/>
    <lineage>
        <taxon>Eukaryota</taxon>
        <taxon>Metazoa</taxon>
        <taxon>Ecdysozoa</taxon>
        <taxon>Arthropoda</taxon>
        <taxon>Hexapoda</taxon>
        <taxon>Insecta</taxon>
        <taxon>Pterygota</taxon>
        <taxon>Neoptera</taxon>
        <taxon>Paraneoptera</taxon>
        <taxon>Hemiptera</taxon>
        <taxon>Sternorrhyncha</taxon>
        <taxon>Aphidomorpha</taxon>
        <taxon>Aphidoidea</taxon>
        <taxon>Aphididae</taxon>
        <taxon>Macrosiphini</taxon>
        <taxon>Macrosiphum</taxon>
    </lineage>
</organism>
<dbReference type="EMBL" id="CARXXK010000003">
    <property type="protein sequence ID" value="CAI6362335.1"/>
    <property type="molecule type" value="Genomic_DNA"/>
</dbReference>
<evidence type="ECO:0008006" key="4">
    <source>
        <dbReference type="Google" id="ProtNLM"/>
    </source>
</evidence>